<accession>A0ABZ0UU47</accession>
<organism evidence="1 2">
    <name type="scientific">Candidatus Trichorickettsia mobilis</name>
    <dbReference type="NCBI Taxonomy" id="1346319"/>
    <lineage>
        <taxon>Bacteria</taxon>
        <taxon>Pseudomonadati</taxon>
        <taxon>Pseudomonadota</taxon>
        <taxon>Alphaproteobacteria</taxon>
        <taxon>Rickettsiales</taxon>
        <taxon>Rickettsiaceae</taxon>
        <taxon>Rickettsieae</taxon>
        <taxon>Candidatus Trichorickettsia</taxon>
    </lineage>
</organism>
<geneLocation type="plasmid" evidence="1 2">
    <name>unnamed2</name>
</geneLocation>
<keyword evidence="2" id="KW-1185">Reference proteome</keyword>
<protein>
    <submittedName>
        <fullName evidence="1">Uncharacterized protein</fullName>
    </submittedName>
</protein>
<gene>
    <name evidence="1" type="ORF">Trichorick_01462</name>
</gene>
<dbReference type="Proteomes" id="UP001326613">
    <property type="component" value="Plasmid unnamed2"/>
</dbReference>
<name>A0ABZ0UU47_9RICK</name>
<evidence type="ECO:0000313" key="2">
    <source>
        <dbReference type="Proteomes" id="UP001326613"/>
    </source>
</evidence>
<proteinExistence type="predicted"/>
<sequence>MNEKAKLYLGNIPKEISNEFSNYAKQHETKQSQLFIEIWNNFKKHYLAFDEQEQVLIEQALSIVDKSFDEFVKKTVLKAVKRTIANKDLLSQEVDINKRNSYRAASLRVKEIVEEMMEQNDTAPNWYERKFLSKKAIADYAKVRKIKVKGAMSLNMSVIERYLNSYKTEIEEHHKKYDLSKDHNLKAYHHLLNVNKKVENDRIYN</sequence>
<evidence type="ECO:0000313" key="1">
    <source>
        <dbReference type="EMBL" id="WPY01549.1"/>
    </source>
</evidence>
<keyword evidence="1" id="KW-0614">Plasmid</keyword>
<dbReference type="EMBL" id="CP112934">
    <property type="protein sequence ID" value="WPY01549.1"/>
    <property type="molecule type" value="Genomic_DNA"/>
</dbReference>
<reference evidence="1 2" key="1">
    <citation type="submission" date="2022-10" db="EMBL/GenBank/DDBJ databases">
        <title>Host association and intracellularity evolved multiple times independently in the Rickettsiales.</title>
        <authorList>
            <person name="Castelli M."/>
            <person name="Nardi T."/>
            <person name="Gammuto L."/>
            <person name="Bellinzona G."/>
            <person name="Sabaneyeva E."/>
            <person name="Potekhin A."/>
            <person name="Serra V."/>
            <person name="Petroni G."/>
            <person name="Sassera D."/>
        </authorList>
    </citation>
    <scope>NUCLEOTIDE SEQUENCE [LARGE SCALE GENOMIC DNA]</scope>
    <source>
        <strain evidence="1 2">Kr 154-4</strain>
        <plasmid evidence="1 2">unnamed2</plasmid>
    </source>
</reference>
<dbReference type="RefSeq" id="WP_323738995.1">
    <property type="nucleotide sequence ID" value="NZ_CP112934.1"/>
</dbReference>